<name>A0ABD2LFV8_9BILA</name>
<sequence>MHASHVVIVPSATDVPKLFQLMGVAPFAVKNLLGTNGRQGWGGRPFERQSLVFKWHTILRGAQMAG</sequence>
<dbReference type="EMBL" id="JBICBT010000425">
    <property type="protein sequence ID" value="KAL3114076.1"/>
    <property type="molecule type" value="Genomic_DNA"/>
</dbReference>
<gene>
    <name evidence="1" type="ORF">niasHT_018314</name>
</gene>
<evidence type="ECO:0000313" key="2">
    <source>
        <dbReference type="Proteomes" id="UP001620626"/>
    </source>
</evidence>
<comment type="caution">
    <text evidence="1">The sequence shown here is derived from an EMBL/GenBank/DDBJ whole genome shotgun (WGS) entry which is preliminary data.</text>
</comment>
<accession>A0ABD2LFV8</accession>
<proteinExistence type="predicted"/>
<organism evidence="1 2">
    <name type="scientific">Heterodera trifolii</name>
    <dbReference type="NCBI Taxonomy" id="157864"/>
    <lineage>
        <taxon>Eukaryota</taxon>
        <taxon>Metazoa</taxon>
        <taxon>Ecdysozoa</taxon>
        <taxon>Nematoda</taxon>
        <taxon>Chromadorea</taxon>
        <taxon>Rhabditida</taxon>
        <taxon>Tylenchina</taxon>
        <taxon>Tylenchomorpha</taxon>
        <taxon>Tylenchoidea</taxon>
        <taxon>Heteroderidae</taxon>
        <taxon>Heteroderinae</taxon>
        <taxon>Heterodera</taxon>
    </lineage>
</organism>
<keyword evidence="2" id="KW-1185">Reference proteome</keyword>
<protein>
    <submittedName>
        <fullName evidence="1">Uncharacterized protein</fullName>
    </submittedName>
</protein>
<reference evidence="1 2" key="1">
    <citation type="submission" date="2024-10" db="EMBL/GenBank/DDBJ databases">
        <authorList>
            <person name="Kim D."/>
        </authorList>
    </citation>
    <scope>NUCLEOTIDE SEQUENCE [LARGE SCALE GENOMIC DNA]</scope>
    <source>
        <strain evidence="1">BH-2024</strain>
    </source>
</reference>
<evidence type="ECO:0000313" key="1">
    <source>
        <dbReference type="EMBL" id="KAL3114076.1"/>
    </source>
</evidence>
<dbReference type="Proteomes" id="UP001620626">
    <property type="component" value="Unassembled WGS sequence"/>
</dbReference>
<dbReference type="AlphaFoldDB" id="A0ABD2LFV8"/>